<accession>A0A497X7A5</accession>
<evidence type="ECO:0000256" key="3">
    <source>
        <dbReference type="SAM" id="SignalP"/>
    </source>
</evidence>
<dbReference type="SUPFAM" id="SSF54427">
    <property type="entry name" value="NTF2-like"/>
    <property type="match status" value="1"/>
</dbReference>
<feature type="signal peptide" evidence="3">
    <location>
        <begin position="1"/>
        <end position="18"/>
    </location>
</feature>
<sequence length="299" mass="30919">MKILSLLAVMLTLGFTLAASDAEAARRLGGGKSAGMQRQVTTPDKAPAAAPAQAPTAAAASAKSPAAAAAPQAQPGRSWMGPLAGLAAGLGLAALASHFGFGAELASMLMIGLLVMAVMVVIGLIMRRRAASRQPAMAGAGGLQYAASGVEHTAPVARSYEPAMPGSGASATARNIPADFDVPGFVRNAKVHFIRLQAANDAGNLDDIREFTTPEMFAELKMNIAERGGASQETDVVAIDADVIEVAEEANRYVVSVRFSGQVREERNGPLEAVDEIWHLVKPREGAGGWLLAGIQQIQ</sequence>
<protein>
    <submittedName>
        <fullName evidence="5">Putative lipid-binding transport protein (Tim44 family)</fullName>
    </submittedName>
</protein>
<dbReference type="InterPro" id="IPR007379">
    <property type="entry name" value="Tim44-like_dom"/>
</dbReference>
<feature type="chain" id="PRO_5019802223" evidence="3">
    <location>
        <begin position="19"/>
        <end position="299"/>
    </location>
</feature>
<keyword evidence="2" id="KW-0812">Transmembrane</keyword>
<dbReference type="EMBL" id="RCCI01000009">
    <property type="protein sequence ID" value="RLJ61621.1"/>
    <property type="molecule type" value="Genomic_DNA"/>
</dbReference>
<feature type="compositionally biased region" description="Low complexity" evidence="1">
    <location>
        <begin position="45"/>
        <end position="55"/>
    </location>
</feature>
<dbReference type="AlphaFoldDB" id="A0A497X7A5"/>
<proteinExistence type="predicted"/>
<name>A0A497X7A5_9PROT</name>
<dbReference type="InterPro" id="IPR032710">
    <property type="entry name" value="NTF2-like_dom_sf"/>
</dbReference>
<dbReference type="Gene3D" id="3.10.450.240">
    <property type="match status" value="1"/>
</dbReference>
<keyword evidence="3" id="KW-0732">Signal</keyword>
<keyword evidence="2" id="KW-0472">Membrane</keyword>
<evidence type="ECO:0000259" key="4">
    <source>
        <dbReference type="SMART" id="SM00978"/>
    </source>
</evidence>
<keyword evidence="6" id="KW-1185">Reference proteome</keyword>
<feature type="region of interest" description="Disordered" evidence="1">
    <location>
        <begin position="30"/>
        <end position="55"/>
    </location>
</feature>
<feature type="transmembrane region" description="Helical" evidence="2">
    <location>
        <begin position="105"/>
        <end position="125"/>
    </location>
</feature>
<evidence type="ECO:0000313" key="6">
    <source>
        <dbReference type="Proteomes" id="UP000268908"/>
    </source>
</evidence>
<comment type="caution">
    <text evidence="5">The sequence shown here is derived from an EMBL/GenBank/DDBJ whole genome shotgun (WGS) entry which is preliminary data.</text>
</comment>
<evidence type="ECO:0000256" key="2">
    <source>
        <dbReference type="SAM" id="Phobius"/>
    </source>
</evidence>
<reference evidence="5 6" key="1">
    <citation type="submission" date="2018-10" db="EMBL/GenBank/DDBJ databases">
        <title>Genomic Encyclopedia of Type Strains, Phase IV (KMG-IV): sequencing the most valuable type-strain genomes for metagenomic binning, comparative biology and taxonomic classification.</title>
        <authorList>
            <person name="Goeker M."/>
        </authorList>
    </citation>
    <scope>NUCLEOTIDE SEQUENCE [LARGE SCALE GENOMIC DNA]</scope>
    <source>
        <strain evidence="5 6">DSM 26916</strain>
    </source>
</reference>
<keyword evidence="2" id="KW-1133">Transmembrane helix</keyword>
<dbReference type="SMART" id="SM00978">
    <property type="entry name" value="Tim44"/>
    <property type="match status" value="1"/>
</dbReference>
<dbReference type="PANTHER" id="PTHR41542:SF1">
    <property type="entry name" value="BLL5807 PROTEIN"/>
    <property type="match status" value="1"/>
</dbReference>
<feature type="domain" description="Tim44-like" evidence="4">
    <location>
        <begin position="166"/>
        <end position="297"/>
    </location>
</feature>
<dbReference type="PANTHER" id="PTHR41542">
    <property type="entry name" value="BLL5807 PROTEIN"/>
    <property type="match status" value="1"/>
</dbReference>
<dbReference type="Proteomes" id="UP000268908">
    <property type="component" value="Unassembled WGS sequence"/>
</dbReference>
<dbReference type="Pfam" id="PF04280">
    <property type="entry name" value="Tim44"/>
    <property type="match status" value="1"/>
</dbReference>
<evidence type="ECO:0000256" key="1">
    <source>
        <dbReference type="SAM" id="MobiDB-lite"/>
    </source>
</evidence>
<organism evidence="5 6">
    <name type="scientific">Sulfurisoma sediminicola</name>
    <dbReference type="NCBI Taxonomy" id="1381557"/>
    <lineage>
        <taxon>Bacteria</taxon>
        <taxon>Pseudomonadati</taxon>
        <taxon>Pseudomonadota</taxon>
        <taxon>Betaproteobacteria</taxon>
        <taxon>Nitrosomonadales</taxon>
        <taxon>Sterolibacteriaceae</taxon>
        <taxon>Sulfurisoma</taxon>
    </lineage>
</organism>
<evidence type="ECO:0000313" key="5">
    <source>
        <dbReference type="EMBL" id="RLJ61621.1"/>
    </source>
</evidence>
<gene>
    <name evidence="5" type="ORF">DFR35_2825</name>
</gene>
<dbReference type="OrthoDB" id="5297955at2"/>
<dbReference type="RefSeq" id="WP_121243315.1">
    <property type="nucleotide sequence ID" value="NZ_BHVV01000004.1"/>
</dbReference>